<sequence length="178" mass="18662">MPEDLPVVGFLGVISVLLLVTAGLALTGATGVFGTGATEAPTESTSAEPTTPNGTATPETPTTDGPAFSLATRDVEECGMLCRNVTSTVTNEQSVTATNVTIQTRLYAGNDTDGDVRWRRTEQVGTLGPGETYVATRQVELSLDAALAIREADGWVTIRTTVESEENNVTVTDRQQVG</sequence>
<evidence type="ECO:0000313" key="3">
    <source>
        <dbReference type="Proteomes" id="UP001259659"/>
    </source>
</evidence>
<evidence type="ECO:0008006" key="4">
    <source>
        <dbReference type="Google" id="ProtNLM"/>
    </source>
</evidence>
<organism evidence="2 3">
    <name type="scientific">Haloarcula saliterrae</name>
    <dbReference type="NCBI Taxonomy" id="2950534"/>
    <lineage>
        <taxon>Archaea</taxon>
        <taxon>Methanobacteriati</taxon>
        <taxon>Methanobacteriota</taxon>
        <taxon>Stenosarchaea group</taxon>
        <taxon>Halobacteria</taxon>
        <taxon>Halobacteriales</taxon>
        <taxon>Haloarculaceae</taxon>
        <taxon>Haloarcula</taxon>
    </lineage>
</organism>
<reference evidence="2 3" key="1">
    <citation type="submission" date="2022-06" db="EMBL/GenBank/DDBJ databases">
        <title>Haloarcula sp. a new haloarchaeum isolate from saline soil.</title>
        <authorList>
            <person name="Strakova D."/>
            <person name="Galisteo C."/>
            <person name="Sanchez-Porro C."/>
            <person name="Ventosa A."/>
        </authorList>
    </citation>
    <scope>NUCLEOTIDE SEQUENCE [LARGE SCALE GENOMIC DNA]</scope>
    <source>
        <strain evidence="2 3">S1CR25-12</strain>
    </source>
</reference>
<dbReference type="Proteomes" id="UP001259659">
    <property type="component" value="Unassembled WGS sequence"/>
</dbReference>
<feature type="compositionally biased region" description="Low complexity" evidence="1">
    <location>
        <begin position="37"/>
        <end position="52"/>
    </location>
</feature>
<gene>
    <name evidence="2" type="ORF">NDI56_10940</name>
</gene>
<keyword evidence="3" id="KW-1185">Reference proteome</keyword>
<evidence type="ECO:0000313" key="2">
    <source>
        <dbReference type="EMBL" id="MDS0259909.1"/>
    </source>
</evidence>
<comment type="caution">
    <text evidence="2">The sequence shown here is derived from an EMBL/GenBank/DDBJ whole genome shotgun (WGS) entry which is preliminary data.</text>
</comment>
<feature type="compositionally biased region" description="Polar residues" evidence="1">
    <location>
        <begin position="53"/>
        <end position="63"/>
    </location>
</feature>
<accession>A0ABU2FCB9</accession>
<name>A0ABU2FCB9_9EURY</name>
<evidence type="ECO:0000256" key="1">
    <source>
        <dbReference type="SAM" id="MobiDB-lite"/>
    </source>
</evidence>
<dbReference type="RefSeq" id="WP_310919561.1">
    <property type="nucleotide sequence ID" value="NZ_JAMQON010000002.1"/>
</dbReference>
<feature type="region of interest" description="Disordered" evidence="1">
    <location>
        <begin position="37"/>
        <end position="65"/>
    </location>
</feature>
<dbReference type="EMBL" id="JAMQON010000002">
    <property type="protein sequence ID" value="MDS0259909.1"/>
    <property type="molecule type" value="Genomic_DNA"/>
</dbReference>
<protein>
    <recommendedName>
        <fullName evidence="4">Flagellin</fullName>
    </recommendedName>
</protein>
<proteinExistence type="predicted"/>